<gene>
    <name evidence="2" type="ORF">FPE_LOCUS16254</name>
</gene>
<dbReference type="EMBL" id="OU503045">
    <property type="protein sequence ID" value="CAI9770036.1"/>
    <property type="molecule type" value="Genomic_DNA"/>
</dbReference>
<evidence type="ECO:0000313" key="3">
    <source>
        <dbReference type="Proteomes" id="UP000834106"/>
    </source>
</evidence>
<reference evidence="2" key="1">
    <citation type="submission" date="2023-05" db="EMBL/GenBank/DDBJ databases">
        <authorList>
            <person name="Huff M."/>
        </authorList>
    </citation>
    <scope>NUCLEOTIDE SEQUENCE</scope>
</reference>
<dbReference type="InterPro" id="IPR002487">
    <property type="entry name" value="TF_Kbox"/>
</dbReference>
<accession>A0AAD2E061</accession>
<dbReference type="GO" id="GO:0005634">
    <property type="term" value="C:nucleus"/>
    <property type="evidence" value="ECO:0007669"/>
    <property type="project" value="InterPro"/>
</dbReference>
<protein>
    <recommendedName>
        <fullName evidence="1">K-box domain-containing protein</fullName>
    </recommendedName>
</protein>
<dbReference type="PROSITE" id="PS51297">
    <property type="entry name" value="K_BOX"/>
    <property type="match status" value="1"/>
</dbReference>
<evidence type="ECO:0000313" key="2">
    <source>
        <dbReference type="EMBL" id="CAI9770036.1"/>
    </source>
</evidence>
<dbReference type="GO" id="GO:0003700">
    <property type="term" value="F:DNA-binding transcription factor activity"/>
    <property type="evidence" value="ECO:0007669"/>
    <property type="project" value="InterPro"/>
</dbReference>
<dbReference type="Pfam" id="PF01486">
    <property type="entry name" value="K-box"/>
    <property type="match status" value="1"/>
</dbReference>
<evidence type="ECO:0000259" key="1">
    <source>
        <dbReference type="PROSITE" id="PS51297"/>
    </source>
</evidence>
<organism evidence="2 3">
    <name type="scientific">Fraxinus pennsylvanica</name>
    <dbReference type="NCBI Taxonomy" id="56036"/>
    <lineage>
        <taxon>Eukaryota</taxon>
        <taxon>Viridiplantae</taxon>
        <taxon>Streptophyta</taxon>
        <taxon>Embryophyta</taxon>
        <taxon>Tracheophyta</taxon>
        <taxon>Spermatophyta</taxon>
        <taxon>Magnoliopsida</taxon>
        <taxon>eudicotyledons</taxon>
        <taxon>Gunneridae</taxon>
        <taxon>Pentapetalae</taxon>
        <taxon>asterids</taxon>
        <taxon>lamiids</taxon>
        <taxon>Lamiales</taxon>
        <taxon>Oleaceae</taxon>
        <taxon>Oleeae</taxon>
        <taxon>Fraxinus</taxon>
    </lineage>
</organism>
<dbReference type="Proteomes" id="UP000834106">
    <property type="component" value="Chromosome 10"/>
</dbReference>
<feature type="domain" description="K-box" evidence="1">
    <location>
        <begin position="1"/>
        <end position="90"/>
    </location>
</feature>
<keyword evidence="3" id="KW-1185">Reference proteome</keyword>
<proteinExistence type="predicted"/>
<sequence length="149" mass="17087">MLVLAEGSSKLEETTTLLARKPQLLGEELSGLSLKDLQNLENQLEMSLKGIRTRKEQIMTDEIKELNQKRSLMHQENIELYKKVDLVCQENAELRRKVYSPENIDEASRGSHISNGINNEYELHSPINLQLSQPQTKRKNTPTIMMKLG</sequence>
<dbReference type="AlphaFoldDB" id="A0AAD2E061"/>
<name>A0AAD2E061_9LAMI</name>